<dbReference type="InterPro" id="IPR050773">
    <property type="entry name" value="CbxX/CfxQ_RuBisCO_ESX"/>
</dbReference>
<dbReference type="InterPro" id="IPR003593">
    <property type="entry name" value="AAA+_ATPase"/>
</dbReference>
<evidence type="ECO:0000313" key="6">
    <source>
        <dbReference type="EMBL" id="BCJ90615.1"/>
    </source>
</evidence>
<dbReference type="Pfam" id="PF17866">
    <property type="entry name" value="AAA_lid_6"/>
    <property type="match status" value="1"/>
</dbReference>
<dbReference type="Gene3D" id="3.40.50.300">
    <property type="entry name" value="P-loop containing nucleotide triphosphate hydrolases"/>
    <property type="match status" value="1"/>
</dbReference>
<keyword evidence="7" id="KW-1185">Reference proteome</keyword>
<evidence type="ECO:0000313" key="7">
    <source>
        <dbReference type="Proteomes" id="UP000515317"/>
    </source>
</evidence>
<dbReference type="Proteomes" id="UP000515317">
    <property type="component" value="Chromosome"/>
</dbReference>
<dbReference type="PANTHER" id="PTHR43392">
    <property type="entry name" value="AAA-TYPE ATPASE FAMILY PROTEIN / ANKYRIN REPEAT FAMILY PROTEIN"/>
    <property type="match status" value="1"/>
</dbReference>
<organism evidence="6 7">
    <name type="scientific">Terrihabitans soli</name>
    <dbReference type="NCBI Taxonomy" id="708113"/>
    <lineage>
        <taxon>Bacteria</taxon>
        <taxon>Pseudomonadati</taxon>
        <taxon>Pseudomonadota</taxon>
        <taxon>Alphaproteobacteria</taxon>
        <taxon>Hyphomicrobiales</taxon>
        <taxon>Terrihabitans</taxon>
    </lineage>
</organism>
<dbReference type="FunFam" id="3.40.50.300:FF:000216">
    <property type="entry name" value="Type VII secretion ATPase EccA"/>
    <property type="match status" value="1"/>
</dbReference>
<dbReference type="Gene3D" id="1.10.8.60">
    <property type="match status" value="1"/>
</dbReference>
<evidence type="ECO:0000256" key="3">
    <source>
        <dbReference type="ARBA" id="ARBA00022840"/>
    </source>
</evidence>
<dbReference type="KEGG" id="tso:IZ6_13500"/>
<dbReference type="InterPro" id="IPR041627">
    <property type="entry name" value="AAA_lid_6"/>
</dbReference>
<dbReference type="PRINTS" id="PR00819">
    <property type="entry name" value="CBXCFQXSUPER"/>
</dbReference>
<dbReference type="SUPFAM" id="SSF52540">
    <property type="entry name" value="P-loop containing nucleoside triphosphate hydrolases"/>
    <property type="match status" value="1"/>
</dbReference>
<dbReference type="Pfam" id="PF00004">
    <property type="entry name" value="AAA"/>
    <property type="match status" value="1"/>
</dbReference>
<evidence type="ECO:0000259" key="5">
    <source>
        <dbReference type="SMART" id="SM00382"/>
    </source>
</evidence>
<gene>
    <name evidence="6" type="ORF">IZ6_13500</name>
</gene>
<dbReference type="GO" id="GO:0005524">
    <property type="term" value="F:ATP binding"/>
    <property type="evidence" value="ECO:0007669"/>
    <property type="project" value="UniProtKB-KW"/>
</dbReference>
<feature type="domain" description="AAA+ ATPase" evidence="5">
    <location>
        <begin position="140"/>
        <end position="279"/>
    </location>
</feature>
<reference evidence="6 7" key="1">
    <citation type="submission" date="2020-08" db="EMBL/GenBank/DDBJ databases">
        <title>Genome sequence of Rhizobiales bacterium strain IZ6.</title>
        <authorList>
            <person name="Nakai R."/>
            <person name="Naganuma T."/>
        </authorList>
    </citation>
    <scope>NUCLEOTIDE SEQUENCE [LARGE SCALE GENOMIC DNA]</scope>
    <source>
        <strain evidence="6 7">IZ6</strain>
    </source>
</reference>
<dbReference type="InterPro" id="IPR003959">
    <property type="entry name" value="ATPase_AAA_core"/>
</dbReference>
<dbReference type="PRINTS" id="PR00820">
    <property type="entry name" value="CBXXCFQX"/>
</dbReference>
<evidence type="ECO:0000256" key="4">
    <source>
        <dbReference type="SAM" id="MobiDB-lite"/>
    </source>
</evidence>
<evidence type="ECO:0000256" key="1">
    <source>
        <dbReference type="ARBA" id="ARBA00010378"/>
    </source>
</evidence>
<name>A0A6S6QSL0_9HYPH</name>
<evidence type="ECO:0000256" key="2">
    <source>
        <dbReference type="ARBA" id="ARBA00022741"/>
    </source>
</evidence>
<dbReference type="AlphaFoldDB" id="A0A6S6QSL0"/>
<dbReference type="InterPro" id="IPR000470">
    <property type="entry name" value="CbxX/CfqX_mono"/>
</dbReference>
<dbReference type="EMBL" id="AP023361">
    <property type="protein sequence ID" value="BCJ90615.1"/>
    <property type="molecule type" value="Genomic_DNA"/>
</dbReference>
<dbReference type="SMART" id="SM00382">
    <property type="entry name" value="AAA"/>
    <property type="match status" value="1"/>
</dbReference>
<dbReference type="InterPro" id="IPR000641">
    <property type="entry name" value="CbxX/CfxQ"/>
</dbReference>
<dbReference type="CDD" id="cd00009">
    <property type="entry name" value="AAA"/>
    <property type="match status" value="1"/>
</dbReference>
<sequence length="362" mass="39920">MGRPEGSGPKPFQPLGLFVSGGLYSPPEGFVLKTWLSTDVPPADNRYWIADGDEIWKDPSGRTPEDQRMAALKAYPDPPPAEAALPIRAPAPPPTFDEIFAQLQTLVGLDSVKADLTALYDAAYSIAEITRAGGTVEEMPTLHMAFLGNPGTGKTTVARLCGAMFRQMGFLRSDAFVEVDRGSLVGSYIGKTEENLKAKVASAIDGVLFIDEAHALFKKESPRDFGGDAVNLLVKAMEDNRQRLVVILAGYSDEMHEFLDSNSGLRSRIGRIVEFPDYNTEDLIKVFQQFAGKTGWVLDESGMEALTKTVKTLHETRDRHFGNAREMRRLLDRVRERHGRRLRTEGAADPRIITGSDIPEKL</sequence>
<dbReference type="PANTHER" id="PTHR43392:SF2">
    <property type="entry name" value="AAA-TYPE ATPASE FAMILY PROTEIN _ ANKYRIN REPEAT FAMILY PROTEIN"/>
    <property type="match status" value="1"/>
</dbReference>
<feature type="region of interest" description="Disordered" evidence="4">
    <location>
        <begin position="341"/>
        <end position="362"/>
    </location>
</feature>
<protein>
    <recommendedName>
        <fullName evidence="5">AAA+ ATPase domain-containing protein</fullName>
    </recommendedName>
</protein>
<comment type="similarity">
    <text evidence="1">Belongs to the CbxX/CfxQ family.</text>
</comment>
<dbReference type="InterPro" id="IPR027417">
    <property type="entry name" value="P-loop_NTPase"/>
</dbReference>
<dbReference type="GO" id="GO:0016887">
    <property type="term" value="F:ATP hydrolysis activity"/>
    <property type="evidence" value="ECO:0007669"/>
    <property type="project" value="InterPro"/>
</dbReference>
<keyword evidence="3" id="KW-0067">ATP-binding</keyword>
<accession>A0A6S6QSL0</accession>
<proteinExistence type="inferred from homology"/>
<keyword evidence="2" id="KW-0547">Nucleotide-binding</keyword>